<feature type="active site" evidence="2">
    <location>
        <position position="252"/>
    </location>
</feature>
<name>A0A2T2XHA4_9FIRM</name>
<evidence type="ECO:0000256" key="3">
    <source>
        <dbReference type="RuleBase" id="RU003345"/>
    </source>
</evidence>
<dbReference type="GO" id="GO:0016620">
    <property type="term" value="F:oxidoreductase activity, acting on the aldehyde or oxo group of donors, NAD or NADP as acceptor"/>
    <property type="evidence" value="ECO:0007669"/>
    <property type="project" value="InterPro"/>
</dbReference>
<gene>
    <name evidence="5" type="ORF">C7B46_08190</name>
</gene>
<dbReference type="Proteomes" id="UP000242972">
    <property type="component" value="Unassembled WGS sequence"/>
</dbReference>
<evidence type="ECO:0000259" key="4">
    <source>
        <dbReference type="Pfam" id="PF00171"/>
    </source>
</evidence>
<evidence type="ECO:0000256" key="2">
    <source>
        <dbReference type="PROSITE-ProRule" id="PRU10007"/>
    </source>
</evidence>
<accession>A0A2T2XHA4</accession>
<organism evidence="5 6">
    <name type="scientific">Sulfobacillus benefaciens</name>
    <dbReference type="NCBI Taxonomy" id="453960"/>
    <lineage>
        <taxon>Bacteria</taxon>
        <taxon>Bacillati</taxon>
        <taxon>Bacillota</taxon>
        <taxon>Clostridia</taxon>
        <taxon>Eubacteriales</taxon>
        <taxon>Clostridiales Family XVII. Incertae Sedis</taxon>
        <taxon>Sulfobacillus</taxon>
    </lineage>
</organism>
<dbReference type="InterPro" id="IPR016161">
    <property type="entry name" value="Ald_DH/histidinol_DH"/>
</dbReference>
<dbReference type="SUPFAM" id="SSF53720">
    <property type="entry name" value="ALDH-like"/>
    <property type="match status" value="1"/>
</dbReference>
<comment type="similarity">
    <text evidence="3">Belongs to the aldehyde dehydrogenase family.</text>
</comment>
<keyword evidence="1 3" id="KW-0560">Oxidoreductase</keyword>
<dbReference type="AlphaFoldDB" id="A0A2T2XHA4"/>
<evidence type="ECO:0000313" key="6">
    <source>
        <dbReference type="Proteomes" id="UP000242972"/>
    </source>
</evidence>
<protein>
    <submittedName>
        <fullName evidence="5">Aldehyde dehydrogenase</fullName>
    </submittedName>
</protein>
<dbReference type="InterPro" id="IPR015590">
    <property type="entry name" value="Aldehyde_DH_dom"/>
</dbReference>
<comment type="caution">
    <text evidence="5">The sequence shown here is derived from an EMBL/GenBank/DDBJ whole genome shotgun (WGS) entry which is preliminary data.</text>
</comment>
<dbReference type="InterPro" id="IPR016160">
    <property type="entry name" value="Ald_DH_CS_CYS"/>
</dbReference>
<dbReference type="InterPro" id="IPR029510">
    <property type="entry name" value="Ald_DH_CS_GLU"/>
</dbReference>
<dbReference type="Pfam" id="PF00171">
    <property type="entry name" value="Aldedh"/>
    <property type="match status" value="1"/>
</dbReference>
<evidence type="ECO:0000313" key="5">
    <source>
        <dbReference type="EMBL" id="PSR33857.1"/>
    </source>
</evidence>
<dbReference type="PROSITE" id="PS00687">
    <property type="entry name" value="ALDEHYDE_DEHYDR_GLU"/>
    <property type="match status" value="1"/>
</dbReference>
<dbReference type="InterPro" id="IPR050740">
    <property type="entry name" value="Aldehyde_DH_Superfamily"/>
</dbReference>
<sequence length="489" mass="53680">MTALDNEPFVSGKFLVAGQWVAGRKTFEVHNPARVDNIVGLAAWCSAEDVLLAIEAAWGAFASWKSTDLSERIERTLEAAKNLRPYLDDLAKLLVRENGKVLVEAKKDVYRCDEVLEILPHHLNRWFSGMIFEGTQHVEQRRRPRGVTAIISPWNSPMILTFKRVIPAILTGNTVVVKPPSYCPLTIMEALKVVAKSFPDGVLNIVTGPGAEIGEMLATHPAVKTVSLIGGTETGKTVMRMAAPTLKKLYLELGGNDPAIILPDAALSDAEVSRLKGAVLRSAGQVCSAVKRIYVHRSRYEELVAKLTTAFDEVTVGDGLKTGVTMGPLNNKAQYDFVTQLLNDTRAQGRTMLSCGQKESLESWDQGYFVAPTIVADAENDDELVQCEQFGPVIPIVQYDDIDQAVTWANQTPYGLRASIWGGDLQHAQDLAQQLEAGAVFYNQHGIFQDLLLDFPGVKESGVGRETIFGNFELFCDTYGFAHDRGDNV</sequence>
<dbReference type="EMBL" id="PXYW01000016">
    <property type="protein sequence ID" value="PSR33857.1"/>
    <property type="molecule type" value="Genomic_DNA"/>
</dbReference>
<evidence type="ECO:0000256" key="1">
    <source>
        <dbReference type="ARBA" id="ARBA00023002"/>
    </source>
</evidence>
<feature type="domain" description="Aldehyde dehydrogenase" evidence="4">
    <location>
        <begin position="20"/>
        <end position="475"/>
    </location>
</feature>
<dbReference type="PANTHER" id="PTHR43353">
    <property type="entry name" value="SUCCINATE-SEMIALDEHYDE DEHYDROGENASE, MITOCHONDRIAL"/>
    <property type="match status" value="1"/>
</dbReference>
<dbReference type="InterPro" id="IPR016163">
    <property type="entry name" value="Ald_DH_C"/>
</dbReference>
<dbReference type="PROSITE" id="PS00070">
    <property type="entry name" value="ALDEHYDE_DEHYDR_CYS"/>
    <property type="match status" value="1"/>
</dbReference>
<dbReference type="Gene3D" id="3.40.309.10">
    <property type="entry name" value="Aldehyde Dehydrogenase, Chain A, domain 2"/>
    <property type="match status" value="1"/>
</dbReference>
<dbReference type="Gene3D" id="3.40.605.10">
    <property type="entry name" value="Aldehyde Dehydrogenase, Chain A, domain 1"/>
    <property type="match status" value="1"/>
</dbReference>
<dbReference type="PANTHER" id="PTHR43353:SF5">
    <property type="entry name" value="SUCCINATE-SEMIALDEHYDE DEHYDROGENASE, MITOCHONDRIAL"/>
    <property type="match status" value="1"/>
</dbReference>
<reference evidence="5 6" key="1">
    <citation type="journal article" date="2014" name="BMC Genomics">
        <title>Comparison of environmental and isolate Sulfobacillus genomes reveals diverse carbon, sulfur, nitrogen, and hydrogen metabolisms.</title>
        <authorList>
            <person name="Justice N.B."/>
            <person name="Norman A."/>
            <person name="Brown C.T."/>
            <person name="Singh A."/>
            <person name="Thomas B.C."/>
            <person name="Banfield J.F."/>
        </authorList>
    </citation>
    <scope>NUCLEOTIDE SEQUENCE [LARGE SCALE GENOMIC DNA]</scope>
    <source>
        <strain evidence="5">AMDSBA4</strain>
    </source>
</reference>
<dbReference type="InterPro" id="IPR016162">
    <property type="entry name" value="Ald_DH_N"/>
</dbReference>
<proteinExistence type="inferred from homology"/>